<keyword evidence="2" id="KW-1185">Reference proteome</keyword>
<evidence type="ECO:0000313" key="1">
    <source>
        <dbReference type="EMBL" id="KAJ4428092.1"/>
    </source>
</evidence>
<sequence length="250" mass="28432">MTAHLAAVRFVPGRSLNGTRCRHGCPEIETLAHVLGFFEQGLLLRNSRHHLIRSKIAAALRNKDWIIEEEISCLAENESTRQVDILAYNADTKQGFIVDPTIGFEVGCHRKLLKDIPPEPRRLAVASFRLNTEHDILGKHLNRLVILPSASCILCHQQEDMDRQYLAKCPALKSSKEVDRYWEARAPTYCASSYDERVMERRRFFRRRGGIRCGLVDKASARRAENPGSNPGSGENFSPFHYSIILCIYV</sequence>
<name>A0ABQ8S2H7_PERAM</name>
<dbReference type="Proteomes" id="UP001148838">
    <property type="component" value="Unassembled WGS sequence"/>
</dbReference>
<reference evidence="1 2" key="1">
    <citation type="journal article" date="2022" name="Allergy">
        <title>Genome assembly and annotation of Periplaneta americana reveal a comprehensive cockroach allergen profile.</title>
        <authorList>
            <person name="Wang L."/>
            <person name="Xiong Q."/>
            <person name="Saelim N."/>
            <person name="Wang L."/>
            <person name="Nong W."/>
            <person name="Wan A.T."/>
            <person name="Shi M."/>
            <person name="Liu X."/>
            <person name="Cao Q."/>
            <person name="Hui J.H.L."/>
            <person name="Sookrung N."/>
            <person name="Leung T.F."/>
            <person name="Tungtrongchitr A."/>
            <person name="Tsui S.K.W."/>
        </authorList>
    </citation>
    <scope>NUCLEOTIDE SEQUENCE [LARGE SCALE GENOMIC DNA]</scope>
    <source>
        <strain evidence="1">PWHHKU_190912</strain>
    </source>
</reference>
<gene>
    <name evidence="1" type="ORF">ANN_24106</name>
</gene>
<accession>A0ABQ8S2H7</accession>
<comment type="caution">
    <text evidence="1">The sequence shown here is derived from an EMBL/GenBank/DDBJ whole genome shotgun (WGS) entry which is preliminary data.</text>
</comment>
<proteinExistence type="predicted"/>
<evidence type="ECO:0000313" key="2">
    <source>
        <dbReference type="Proteomes" id="UP001148838"/>
    </source>
</evidence>
<organism evidence="1 2">
    <name type="scientific">Periplaneta americana</name>
    <name type="common">American cockroach</name>
    <name type="synonym">Blatta americana</name>
    <dbReference type="NCBI Taxonomy" id="6978"/>
    <lineage>
        <taxon>Eukaryota</taxon>
        <taxon>Metazoa</taxon>
        <taxon>Ecdysozoa</taxon>
        <taxon>Arthropoda</taxon>
        <taxon>Hexapoda</taxon>
        <taxon>Insecta</taxon>
        <taxon>Pterygota</taxon>
        <taxon>Neoptera</taxon>
        <taxon>Polyneoptera</taxon>
        <taxon>Dictyoptera</taxon>
        <taxon>Blattodea</taxon>
        <taxon>Blattoidea</taxon>
        <taxon>Blattidae</taxon>
        <taxon>Blattinae</taxon>
        <taxon>Periplaneta</taxon>
    </lineage>
</organism>
<dbReference type="EMBL" id="JAJSOF020000037">
    <property type="protein sequence ID" value="KAJ4428092.1"/>
    <property type="molecule type" value="Genomic_DNA"/>
</dbReference>
<protein>
    <submittedName>
        <fullName evidence="1">Uncharacterized protein</fullName>
    </submittedName>
</protein>